<dbReference type="InterPro" id="IPR043519">
    <property type="entry name" value="NT_sf"/>
</dbReference>
<dbReference type="AlphaFoldDB" id="A0A917F6P9"/>
<proteinExistence type="predicted"/>
<reference evidence="2" key="1">
    <citation type="journal article" date="2014" name="Int. J. Syst. Evol. Microbiol.">
        <title>Complete genome sequence of Corynebacterium casei LMG S-19264T (=DSM 44701T), isolated from a smear-ripened cheese.</title>
        <authorList>
            <consortium name="US DOE Joint Genome Institute (JGI-PGF)"/>
            <person name="Walter F."/>
            <person name="Albersmeier A."/>
            <person name="Kalinowski J."/>
            <person name="Ruckert C."/>
        </authorList>
    </citation>
    <scope>NUCLEOTIDE SEQUENCE</scope>
    <source>
        <strain evidence="2">CGMCC 1.16067</strain>
    </source>
</reference>
<feature type="compositionally biased region" description="Low complexity" evidence="1">
    <location>
        <begin position="344"/>
        <end position="362"/>
    </location>
</feature>
<gene>
    <name evidence="2" type="ORF">GCM10011519_32640</name>
</gene>
<accession>A0A917F6P9</accession>
<feature type="compositionally biased region" description="Polar residues" evidence="1">
    <location>
        <begin position="369"/>
        <end position="379"/>
    </location>
</feature>
<evidence type="ECO:0000313" key="2">
    <source>
        <dbReference type="EMBL" id="GGF56178.1"/>
    </source>
</evidence>
<comment type="caution">
    <text evidence="2">The sequence shown here is derived from an EMBL/GenBank/DDBJ whole genome shotgun (WGS) entry which is preliminary data.</text>
</comment>
<reference evidence="2" key="2">
    <citation type="submission" date="2020-09" db="EMBL/GenBank/DDBJ databases">
        <authorList>
            <person name="Sun Q."/>
            <person name="Zhou Y."/>
        </authorList>
    </citation>
    <scope>NUCLEOTIDE SEQUENCE</scope>
    <source>
        <strain evidence="2">CGMCC 1.16067</strain>
    </source>
</reference>
<dbReference type="EMBL" id="BMKQ01000001">
    <property type="protein sequence ID" value="GGF56178.1"/>
    <property type="molecule type" value="Genomic_DNA"/>
</dbReference>
<evidence type="ECO:0008006" key="4">
    <source>
        <dbReference type="Google" id="ProtNLM"/>
    </source>
</evidence>
<dbReference type="RefSeq" id="WP_188780733.1">
    <property type="nucleotide sequence ID" value="NZ_BMKQ01000001.1"/>
</dbReference>
<evidence type="ECO:0000256" key="1">
    <source>
        <dbReference type="SAM" id="MobiDB-lite"/>
    </source>
</evidence>
<name>A0A917F6P9_9ACTN</name>
<feature type="region of interest" description="Disordered" evidence="1">
    <location>
        <begin position="344"/>
        <end position="379"/>
    </location>
</feature>
<sequence length="379" mass="41407">MAVQHIETSSPFGSAPTIEEVLEHVRRHIQVSDDELAEARRRRDLITAALTGEFPGSRTYVNGSVAHGDALDPLTDIDLGVVVAEAKDTHGPGKKGCADLQERAAGAIRAALEDEFPDLRIEWKKRHRSILVRFSKAVAAGQADFTADVIVAIEHPTGVGLFIPNHATWSRSHPEQHTKMVRAANKKTSYTYARTVRLLKHWNRKNQKPLCSWNIKALALGCLTKPMPLATAMLIWFDYAIAELDKGLTEDPAGVAEKPIGLNDNRTAVVDRLRRARARLARAVELEKGGYPVQAHEEMAKFFRDDDILPGPDPYEVTAETAHKFETDRRKSINILPGPAAAAGAAGVATAASTAAAATPVVGHRPEQRTPSTRSWGTR</sequence>
<dbReference type="SUPFAM" id="SSF81301">
    <property type="entry name" value="Nucleotidyltransferase"/>
    <property type="match status" value="1"/>
</dbReference>
<organism evidence="2 3">
    <name type="scientific">Marmoricola endophyticus</name>
    <dbReference type="NCBI Taxonomy" id="2040280"/>
    <lineage>
        <taxon>Bacteria</taxon>
        <taxon>Bacillati</taxon>
        <taxon>Actinomycetota</taxon>
        <taxon>Actinomycetes</taxon>
        <taxon>Propionibacteriales</taxon>
        <taxon>Nocardioidaceae</taxon>
        <taxon>Marmoricola</taxon>
    </lineage>
</organism>
<dbReference type="Proteomes" id="UP000649179">
    <property type="component" value="Unassembled WGS sequence"/>
</dbReference>
<protein>
    <recommendedName>
        <fullName evidence="4">Nucleotidyltransferase</fullName>
    </recommendedName>
</protein>
<keyword evidence="3" id="KW-1185">Reference proteome</keyword>
<evidence type="ECO:0000313" key="3">
    <source>
        <dbReference type="Proteomes" id="UP000649179"/>
    </source>
</evidence>